<name>A0A9P5UEN4_9AGAR</name>
<dbReference type="EMBL" id="JADNRY010000006">
    <property type="protein sequence ID" value="KAF9076414.1"/>
    <property type="molecule type" value="Genomic_DNA"/>
</dbReference>
<keyword evidence="5" id="KW-0539">Nucleus</keyword>
<comment type="subcellular location">
    <subcellularLocation>
        <location evidence="1">Nucleus</location>
    </subcellularLocation>
</comment>
<reference evidence="7" key="1">
    <citation type="submission" date="2020-11" db="EMBL/GenBank/DDBJ databases">
        <authorList>
            <consortium name="DOE Joint Genome Institute"/>
            <person name="Ahrendt S."/>
            <person name="Riley R."/>
            <person name="Andreopoulos W."/>
            <person name="Labutti K."/>
            <person name="Pangilinan J."/>
            <person name="Ruiz-Duenas F.J."/>
            <person name="Barrasa J.M."/>
            <person name="Sanchez-Garcia M."/>
            <person name="Camarero S."/>
            <person name="Miyauchi S."/>
            <person name="Serrano A."/>
            <person name="Linde D."/>
            <person name="Babiker R."/>
            <person name="Drula E."/>
            <person name="Ayuso-Fernandez I."/>
            <person name="Pacheco R."/>
            <person name="Padilla G."/>
            <person name="Ferreira P."/>
            <person name="Barriuso J."/>
            <person name="Kellner H."/>
            <person name="Castanera R."/>
            <person name="Alfaro M."/>
            <person name="Ramirez L."/>
            <person name="Pisabarro A.G."/>
            <person name="Kuo A."/>
            <person name="Tritt A."/>
            <person name="Lipzen A."/>
            <person name="He G."/>
            <person name="Yan M."/>
            <person name="Ng V."/>
            <person name="Cullen D."/>
            <person name="Martin F."/>
            <person name="Rosso M.-N."/>
            <person name="Henrissat B."/>
            <person name="Hibbett D."/>
            <person name="Martinez A.T."/>
            <person name="Grigoriev I.V."/>
        </authorList>
    </citation>
    <scope>NUCLEOTIDE SEQUENCE</scope>
    <source>
        <strain evidence="7">AH 40177</strain>
    </source>
</reference>
<organism evidence="7 8">
    <name type="scientific">Rhodocollybia butyracea</name>
    <dbReference type="NCBI Taxonomy" id="206335"/>
    <lineage>
        <taxon>Eukaryota</taxon>
        <taxon>Fungi</taxon>
        <taxon>Dikarya</taxon>
        <taxon>Basidiomycota</taxon>
        <taxon>Agaricomycotina</taxon>
        <taxon>Agaricomycetes</taxon>
        <taxon>Agaricomycetidae</taxon>
        <taxon>Agaricales</taxon>
        <taxon>Marasmiineae</taxon>
        <taxon>Omphalotaceae</taxon>
        <taxon>Rhodocollybia</taxon>
    </lineage>
</organism>
<dbReference type="FunFam" id="1.10.10.10:FF:000116">
    <property type="entry name" value="DNA-directed RNA polymerase III subunit RPC6"/>
    <property type="match status" value="1"/>
</dbReference>
<dbReference type="PANTHER" id="PTHR12780">
    <property type="entry name" value="RNA POLYMERASE III DNA DIRECTED , 39KD SUBUNIT-RELATED"/>
    <property type="match status" value="1"/>
</dbReference>
<feature type="region of interest" description="Disordered" evidence="6">
    <location>
        <begin position="256"/>
        <end position="385"/>
    </location>
</feature>
<dbReference type="InterPro" id="IPR007832">
    <property type="entry name" value="RNA_pol_Rpc34"/>
</dbReference>
<dbReference type="GO" id="GO:0005666">
    <property type="term" value="C:RNA polymerase III complex"/>
    <property type="evidence" value="ECO:0007669"/>
    <property type="project" value="InterPro"/>
</dbReference>
<protein>
    <submittedName>
        <fullName evidence="7">RNA polymerase Rpc34</fullName>
    </submittedName>
</protein>
<dbReference type="AlphaFoldDB" id="A0A9P5UEN4"/>
<dbReference type="Gene3D" id="1.10.10.10">
    <property type="entry name" value="Winged helix-like DNA-binding domain superfamily/Winged helix DNA-binding domain"/>
    <property type="match status" value="1"/>
</dbReference>
<dbReference type="InterPro" id="IPR016049">
    <property type="entry name" value="RNA_pol_Rpc34-like"/>
</dbReference>
<keyword evidence="4" id="KW-0804">Transcription</keyword>
<accession>A0A9P5UEN4</accession>
<evidence type="ECO:0000256" key="4">
    <source>
        <dbReference type="ARBA" id="ARBA00023163"/>
    </source>
</evidence>
<sequence>MSKATRPPNARESSLHYAALSGPNNEISAKETEEVIPDPTQRKDALNYLLSVGLLKPLKSSKGVLSFRAVTKSEHTTSLGLTEEEKVVLGNIRAVQNEGIWKKHLNSKTNFHRAVLDRCLKTLEQKKLIKTVPSVQHPTRKIYMLEGLVPSVTLTGGPWFTDGEFDTEFIQTLMKACLKFIRDISFPKSRARKSDGAVYPISKSPKYPTAQQVKNALKQARLTETDLTVEHVEILLNVLVLDGELEKLPAFGTSLWDSGAVDDDNSDDERRSKKKRKHHSSDNEDDDEASSSKRRKNRKTSFADSDSDQDTTSSKKKPKRKRLARSDESENNSSEDEVTYKKKSKDKKRQKTREFSGSDSGSDSDNGHSRSKSRSRKRSPSPFFSFDEVGSTVYKAIREERVSLGLSQAPCSTCPSFDFCKNGGPVNPAECVYYHDWLGGGVVAAIEDAP</sequence>
<evidence type="ECO:0000256" key="5">
    <source>
        <dbReference type="ARBA" id="ARBA00023242"/>
    </source>
</evidence>
<dbReference type="OrthoDB" id="613763at2759"/>
<feature type="compositionally biased region" description="Basic residues" evidence="6">
    <location>
        <begin position="369"/>
        <end position="379"/>
    </location>
</feature>
<dbReference type="Pfam" id="PF05158">
    <property type="entry name" value="RNA_pol_Rpc34"/>
    <property type="match status" value="1"/>
</dbReference>
<dbReference type="InterPro" id="IPR036390">
    <property type="entry name" value="WH_DNA-bd_sf"/>
</dbReference>
<feature type="region of interest" description="Disordered" evidence="6">
    <location>
        <begin position="1"/>
        <end position="35"/>
    </location>
</feature>
<evidence type="ECO:0000256" key="6">
    <source>
        <dbReference type="SAM" id="MobiDB-lite"/>
    </source>
</evidence>
<dbReference type="GO" id="GO:0006383">
    <property type="term" value="P:transcription by RNA polymerase III"/>
    <property type="evidence" value="ECO:0007669"/>
    <property type="project" value="InterPro"/>
</dbReference>
<feature type="compositionally biased region" description="Basic residues" evidence="6">
    <location>
        <begin position="341"/>
        <end position="351"/>
    </location>
</feature>
<evidence type="ECO:0000313" key="7">
    <source>
        <dbReference type="EMBL" id="KAF9076414.1"/>
    </source>
</evidence>
<feature type="compositionally biased region" description="Basic residues" evidence="6">
    <location>
        <begin position="314"/>
        <end position="323"/>
    </location>
</feature>
<comment type="similarity">
    <text evidence="2">Belongs to the eukaryotic RPC34/RPC39 RNA polymerase subunit family.</text>
</comment>
<dbReference type="InterPro" id="IPR036388">
    <property type="entry name" value="WH-like_DNA-bd_sf"/>
</dbReference>
<dbReference type="GO" id="GO:0005654">
    <property type="term" value="C:nucleoplasm"/>
    <property type="evidence" value="ECO:0007669"/>
    <property type="project" value="UniProtKB-ARBA"/>
</dbReference>
<comment type="caution">
    <text evidence="7">The sequence shown here is derived from an EMBL/GenBank/DDBJ whole genome shotgun (WGS) entry which is preliminary data.</text>
</comment>
<dbReference type="Proteomes" id="UP000772434">
    <property type="component" value="Unassembled WGS sequence"/>
</dbReference>
<evidence type="ECO:0000256" key="1">
    <source>
        <dbReference type="ARBA" id="ARBA00004123"/>
    </source>
</evidence>
<proteinExistence type="inferred from homology"/>
<keyword evidence="8" id="KW-1185">Reference proteome</keyword>
<gene>
    <name evidence="7" type="ORF">BDP27DRAFT_1313287</name>
</gene>
<dbReference type="GO" id="GO:0005737">
    <property type="term" value="C:cytoplasm"/>
    <property type="evidence" value="ECO:0007669"/>
    <property type="project" value="UniProtKB-ARBA"/>
</dbReference>
<dbReference type="SUPFAM" id="SSF46785">
    <property type="entry name" value="Winged helix' DNA-binding domain"/>
    <property type="match status" value="1"/>
</dbReference>
<keyword evidence="3" id="KW-0240">DNA-directed RNA polymerase</keyword>
<evidence type="ECO:0000313" key="8">
    <source>
        <dbReference type="Proteomes" id="UP000772434"/>
    </source>
</evidence>
<evidence type="ECO:0000256" key="3">
    <source>
        <dbReference type="ARBA" id="ARBA00022478"/>
    </source>
</evidence>
<evidence type="ECO:0000256" key="2">
    <source>
        <dbReference type="ARBA" id="ARBA00011038"/>
    </source>
</evidence>